<accession>A0ABS8TFQ6</accession>
<dbReference type="EMBL" id="JACEIK010001488">
    <property type="protein sequence ID" value="MCD7469815.1"/>
    <property type="molecule type" value="Genomic_DNA"/>
</dbReference>
<keyword evidence="3" id="KW-1185">Reference proteome</keyword>
<evidence type="ECO:0000313" key="2">
    <source>
        <dbReference type="EMBL" id="MCD7469815.1"/>
    </source>
</evidence>
<evidence type="ECO:0000256" key="1">
    <source>
        <dbReference type="SAM" id="MobiDB-lite"/>
    </source>
</evidence>
<organism evidence="2 3">
    <name type="scientific">Datura stramonium</name>
    <name type="common">Jimsonweed</name>
    <name type="synonym">Common thornapple</name>
    <dbReference type="NCBI Taxonomy" id="4076"/>
    <lineage>
        <taxon>Eukaryota</taxon>
        <taxon>Viridiplantae</taxon>
        <taxon>Streptophyta</taxon>
        <taxon>Embryophyta</taxon>
        <taxon>Tracheophyta</taxon>
        <taxon>Spermatophyta</taxon>
        <taxon>Magnoliopsida</taxon>
        <taxon>eudicotyledons</taxon>
        <taxon>Gunneridae</taxon>
        <taxon>Pentapetalae</taxon>
        <taxon>asterids</taxon>
        <taxon>lamiids</taxon>
        <taxon>Solanales</taxon>
        <taxon>Solanaceae</taxon>
        <taxon>Solanoideae</taxon>
        <taxon>Datureae</taxon>
        <taxon>Datura</taxon>
    </lineage>
</organism>
<feature type="compositionally biased region" description="Basic residues" evidence="1">
    <location>
        <begin position="30"/>
        <end position="40"/>
    </location>
</feature>
<evidence type="ECO:0000313" key="3">
    <source>
        <dbReference type="Proteomes" id="UP000823775"/>
    </source>
</evidence>
<name>A0ABS8TFQ6_DATST</name>
<protein>
    <submittedName>
        <fullName evidence="2">Uncharacterized protein</fullName>
    </submittedName>
</protein>
<gene>
    <name evidence="2" type="ORF">HAX54_009065</name>
</gene>
<sequence length="53" mass="5981">RKRHHNIPGISSSYLSYHRGGGASECSFSRTRRGAPLSHHHIPSHRISLYTLT</sequence>
<feature type="non-terminal residue" evidence="2">
    <location>
        <position position="1"/>
    </location>
</feature>
<proteinExistence type="predicted"/>
<feature type="region of interest" description="Disordered" evidence="1">
    <location>
        <begin position="1"/>
        <end position="40"/>
    </location>
</feature>
<dbReference type="Proteomes" id="UP000823775">
    <property type="component" value="Unassembled WGS sequence"/>
</dbReference>
<reference evidence="2 3" key="1">
    <citation type="journal article" date="2021" name="BMC Genomics">
        <title>Datura genome reveals duplications of psychoactive alkaloid biosynthetic genes and high mutation rate following tissue culture.</title>
        <authorList>
            <person name="Rajewski A."/>
            <person name="Carter-House D."/>
            <person name="Stajich J."/>
            <person name="Litt A."/>
        </authorList>
    </citation>
    <scope>NUCLEOTIDE SEQUENCE [LARGE SCALE GENOMIC DNA]</scope>
    <source>
        <strain evidence="2">AR-01</strain>
    </source>
</reference>
<comment type="caution">
    <text evidence="2">The sequence shown here is derived from an EMBL/GenBank/DDBJ whole genome shotgun (WGS) entry which is preliminary data.</text>
</comment>